<accession>A0A2T7PMG4</accession>
<name>A0A2T7PMG4_POMCA</name>
<evidence type="ECO:0000313" key="1">
    <source>
        <dbReference type="EMBL" id="PVD34628.1"/>
    </source>
</evidence>
<keyword evidence="2" id="KW-1185">Reference proteome</keyword>
<gene>
    <name evidence="1" type="ORF">C0Q70_05904</name>
</gene>
<protein>
    <submittedName>
        <fullName evidence="1">Uncharacterized protein</fullName>
    </submittedName>
</protein>
<sequence length="88" mass="10326">MMKTLLVLGTGSCCDSGEDVTRPTVGILQQHQQVHQQWLPQSSVSHYRPLRAFRQPLHIIKSHKRNERYIQVCHQVKVQEDIFLYDKD</sequence>
<dbReference type="Proteomes" id="UP000245119">
    <property type="component" value="Linkage Group LG3"/>
</dbReference>
<organism evidence="1 2">
    <name type="scientific">Pomacea canaliculata</name>
    <name type="common">Golden apple snail</name>
    <dbReference type="NCBI Taxonomy" id="400727"/>
    <lineage>
        <taxon>Eukaryota</taxon>
        <taxon>Metazoa</taxon>
        <taxon>Spiralia</taxon>
        <taxon>Lophotrochozoa</taxon>
        <taxon>Mollusca</taxon>
        <taxon>Gastropoda</taxon>
        <taxon>Caenogastropoda</taxon>
        <taxon>Architaenioglossa</taxon>
        <taxon>Ampullarioidea</taxon>
        <taxon>Ampullariidae</taxon>
        <taxon>Pomacea</taxon>
    </lineage>
</organism>
<dbReference type="EMBL" id="PZQS01000003">
    <property type="protein sequence ID" value="PVD34628.1"/>
    <property type="molecule type" value="Genomic_DNA"/>
</dbReference>
<comment type="caution">
    <text evidence="1">The sequence shown here is derived from an EMBL/GenBank/DDBJ whole genome shotgun (WGS) entry which is preliminary data.</text>
</comment>
<proteinExistence type="predicted"/>
<reference evidence="1 2" key="1">
    <citation type="submission" date="2018-04" db="EMBL/GenBank/DDBJ databases">
        <title>The genome of golden apple snail Pomacea canaliculata provides insight into stress tolerance and invasive adaptation.</title>
        <authorList>
            <person name="Liu C."/>
            <person name="Liu B."/>
            <person name="Ren Y."/>
            <person name="Zhang Y."/>
            <person name="Wang H."/>
            <person name="Li S."/>
            <person name="Jiang F."/>
            <person name="Yin L."/>
            <person name="Zhang G."/>
            <person name="Qian W."/>
            <person name="Fan W."/>
        </authorList>
    </citation>
    <scope>NUCLEOTIDE SEQUENCE [LARGE SCALE GENOMIC DNA]</scope>
    <source>
        <strain evidence="1">SZHN2017</strain>
        <tissue evidence="1">Muscle</tissue>
    </source>
</reference>
<evidence type="ECO:0000313" key="2">
    <source>
        <dbReference type="Proteomes" id="UP000245119"/>
    </source>
</evidence>
<dbReference type="AlphaFoldDB" id="A0A2T7PMG4"/>